<keyword evidence="9 15" id="KW-0418">Kinase</keyword>
<dbReference type="EMBL" id="CP019962">
    <property type="protein sequence ID" value="ARD65914.1"/>
    <property type="molecule type" value="Genomic_DNA"/>
</dbReference>
<dbReference type="SUPFAM" id="SSF55021">
    <property type="entry name" value="ACT-like"/>
    <property type="match status" value="2"/>
</dbReference>
<dbReference type="PIRSF" id="PIRSF000726">
    <property type="entry name" value="Asp_kin"/>
    <property type="match status" value="1"/>
</dbReference>
<feature type="binding site" evidence="14">
    <location>
        <position position="74"/>
    </location>
    <ligand>
        <name>substrate</name>
    </ligand>
</feature>
<evidence type="ECO:0000256" key="1">
    <source>
        <dbReference type="ARBA" id="ARBA00003121"/>
    </source>
</evidence>
<dbReference type="NCBIfam" id="NF005154">
    <property type="entry name" value="PRK06635.1-2"/>
    <property type="match status" value="1"/>
</dbReference>
<dbReference type="CDD" id="cd04261">
    <property type="entry name" value="AAK_AKii-LysC-BS"/>
    <property type="match status" value="1"/>
</dbReference>
<evidence type="ECO:0000256" key="4">
    <source>
        <dbReference type="ARBA" id="ARBA00005139"/>
    </source>
</evidence>
<dbReference type="EC" id="2.7.2.4" evidence="15"/>
<protein>
    <recommendedName>
        <fullName evidence="15">Aspartokinase</fullName>
        <ecNumber evidence="15">2.7.2.4</ecNumber>
    </recommendedName>
</protein>
<evidence type="ECO:0000256" key="16">
    <source>
        <dbReference type="RuleBase" id="RU004249"/>
    </source>
</evidence>
<dbReference type="NCBIfam" id="TIGR00657">
    <property type="entry name" value="asp_kinases"/>
    <property type="match status" value="1"/>
</dbReference>
<keyword evidence="6 16" id="KW-0028">Amino-acid biosynthesis</keyword>
<evidence type="ECO:0000256" key="14">
    <source>
        <dbReference type="PIRSR" id="PIRSR000726-1"/>
    </source>
</evidence>
<evidence type="ECO:0000256" key="9">
    <source>
        <dbReference type="ARBA" id="ARBA00022777"/>
    </source>
</evidence>
<feature type="binding site" evidence="14">
    <location>
        <position position="178"/>
    </location>
    <ligand>
        <name>ATP</name>
        <dbReference type="ChEBI" id="CHEBI:30616"/>
    </ligand>
</feature>
<dbReference type="InterPro" id="IPR005260">
    <property type="entry name" value="Asp_kin_monofn"/>
</dbReference>
<keyword evidence="12" id="KW-0457">Lysine biosynthesis</keyword>
<comment type="function">
    <text evidence="1">Catalyzes the phosphorylation of the beta-carboxyl group of aspartic acid with ATP to yield 4-phospho-L-aspartate, which is involved in the branched biosynthetic pathway leading to the biosynthesis of amino acids threonine, isoleucine and methionine.</text>
</comment>
<feature type="binding site" evidence="14">
    <location>
        <position position="183"/>
    </location>
    <ligand>
        <name>ATP</name>
        <dbReference type="ChEBI" id="CHEBI:30616"/>
    </ligand>
</feature>
<keyword evidence="8 14" id="KW-0547">Nucleotide-binding</keyword>
<dbReference type="InterPro" id="IPR002912">
    <property type="entry name" value="ACT_dom"/>
</dbReference>
<feature type="domain" description="ACT" evidence="17">
    <location>
        <begin position="346"/>
        <end position="404"/>
    </location>
</feature>
<evidence type="ECO:0000256" key="11">
    <source>
        <dbReference type="ARBA" id="ARBA00022915"/>
    </source>
</evidence>
<comment type="catalytic activity">
    <reaction evidence="13 15">
        <text>L-aspartate + ATP = 4-phospho-L-aspartate + ADP</text>
        <dbReference type="Rhea" id="RHEA:23776"/>
        <dbReference type="ChEBI" id="CHEBI:29991"/>
        <dbReference type="ChEBI" id="CHEBI:30616"/>
        <dbReference type="ChEBI" id="CHEBI:57535"/>
        <dbReference type="ChEBI" id="CHEBI:456216"/>
        <dbReference type="EC" id="2.7.2.4"/>
    </reaction>
</comment>
<evidence type="ECO:0000256" key="2">
    <source>
        <dbReference type="ARBA" id="ARBA00004766"/>
    </source>
</evidence>
<evidence type="ECO:0000256" key="7">
    <source>
        <dbReference type="ARBA" id="ARBA00022679"/>
    </source>
</evidence>
<dbReference type="CDD" id="cd04923">
    <property type="entry name" value="ACT_AK-LysC-DapG-like_2"/>
    <property type="match status" value="1"/>
</dbReference>
<dbReference type="FunFam" id="3.40.1160.10:FF:000002">
    <property type="entry name" value="Aspartokinase"/>
    <property type="match status" value="1"/>
</dbReference>
<sequence>MSIIVQKYGGTSMGTIDRIKNVARRIIKKREEGNQMVVVVSAMGKSTDELIKMAYSISDAPPRRELDMLLATGEQVSISMLSMALNAMGYDAISFTGPQVGVHTMGHHGKSRIMDIETRKIEDALNDGKIVIIAGFQGVNENDDITTLGRGGSDTSAVALSCVLECPCEIYTDVDGIYGVDPRLYPPAKKLSTVSFDEMLEMASLGAGVMHARAIELGSKYNAEIYVASSIHDVPGTLIKEGDSNMSPMEQQAITGLAIDNDELMVSLKNVPFDMNITAQFFSDLAKKSINIDMISQTAPVYGAINISFSAPIEDLSELRKILYDFMEKYPQVEMDINKEISKLSVVGIGMRSQSGVAAKFFQLLADNNIPMLMITTSEIRISCVIPSELRDTAVMATADAFDL</sequence>
<dbReference type="PROSITE" id="PS51671">
    <property type="entry name" value="ACT"/>
    <property type="match status" value="1"/>
</dbReference>
<comment type="similarity">
    <text evidence="5 15">Belongs to the aspartokinase family.</text>
</comment>
<organism evidence="18 19">
    <name type="scientific">Eubacterium limosum</name>
    <dbReference type="NCBI Taxonomy" id="1736"/>
    <lineage>
        <taxon>Bacteria</taxon>
        <taxon>Bacillati</taxon>
        <taxon>Bacillota</taxon>
        <taxon>Clostridia</taxon>
        <taxon>Eubacteriales</taxon>
        <taxon>Eubacteriaceae</taxon>
        <taxon>Eubacterium</taxon>
    </lineage>
</organism>
<dbReference type="Pfam" id="PF00696">
    <property type="entry name" value="AA_kinase"/>
    <property type="match status" value="1"/>
</dbReference>
<dbReference type="GO" id="GO:0009089">
    <property type="term" value="P:lysine biosynthetic process via diaminopimelate"/>
    <property type="evidence" value="ECO:0007669"/>
    <property type="project" value="InterPro"/>
</dbReference>
<name>A0AAC9QU20_EUBLI</name>
<proteinExistence type="inferred from homology"/>
<dbReference type="SUPFAM" id="SSF53633">
    <property type="entry name" value="Carbamate kinase-like"/>
    <property type="match status" value="1"/>
</dbReference>
<dbReference type="Proteomes" id="UP000192391">
    <property type="component" value="Chromosome"/>
</dbReference>
<dbReference type="GO" id="GO:0005829">
    <property type="term" value="C:cytosol"/>
    <property type="evidence" value="ECO:0007669"/>
    <property type="project" value="TreeGrafter"/>
</dbReference>
<keyword evidence="7 15" id="KW-0808">Transferase</keyword>
<evidence type="ECO:0000313" key="18">
    <source>
        <dbReference type="EMBL" id="ARD65914.1"/>
    </source>
</evidence>
<evidence type="ECO:0000313" key="19">
    <source>
        <dbReference type="Proteomes" id="UP000192391"/>
    </source>
</evidence>
<evidence type="ECO:0000259" key="17">
    <source>
        <dbReference type="PROSITE" id="PS51671"/>
    </source>
</evidence>
<evidence type="ECO:0000256" key="5">
    <source>
        <dbReference type="ARBA" id="ARBA00010122"/>
    </source>
</evidence>
<dbReference type="GO" id="GO:0009090">
    <property type="term" value="P:homoserine biosynthetic process"/>
    <property type="evidence" value="ECO:0007669"/>
    <property type="project" value="TreeGrafter"/>
</dbReference>
<evidence type="ECO:0000256" key="12">
    <source>
        <dbReference type="ARBA" id="ARBA00023154"/>
    </source>
</evidence>
<dbReference type="InterPro" id="IPR018042">
    <property type="entry name" value="Aspartate_kinase_CS"/>
</dbReference>
<dbReference type="InterPro" id="IPR001341">
    <property type="entry name" value="Asp_kinase"/>
</dbReference>
<keyword evidence="11" id="KW-0220">Diaminopimelate biosynthesis</keyword>
<dbReference type="InterPro" id="IPR045865">
    <property type="entry name" value="ACT-like_dom_sf"/>
</dbReference>
<keyword evidence="10 14" id="KW-0067">ATP-binding</keyword>
<dbReference type="Gene3D" id="3.30.2130.10">
    <property type="entry name" value="VC0802-like"/>
    <property type="match status" value="1"/>
</dbReference>
<dbReference type="Pfam" id="PF22468">
    <property type="entry name" value="ACT_9"/>
    <property type="match status" value="1"/>
</dbReference>
<dbReference type="PANTHER" id="PTHR21499:SF3">
    <property type="entry name" value="ASPARTOKINASE"/>
    <property type="match status" value="1"/>
</dbReference>
<evidence type="ECO:0000256" key="10">
    <source>
        <dbReference type="ARBA" id="ARBA00022840"/>
    </source>
</evidence>
<comment type="pathway">
    <text evidence="3 16">Amino-acid biosynthesis; L-methionine biosynthesis via de novo pathway; L-homoserine from L-aspartate: step 1/3.</text>
</comment>
<dbReference type="RefSeq" id="WP_038352589.1">
    <property type="nucleotide sequence ID" value="NZ_CP019962.1"/>
</dbReference>
<evidence type="ECO:0000256" key="6">
    <source>
        <dbReference type="ARBA" id="ARBA00022605"/>
    </source>
</evidence>
<dbReference type="InterPro" id="IPR036393">
    <property type="entry name" value="AceGlu_kinase-like_sf"/>
</dbReference>
<accession>A0AAC9QU20</accession>
<dbReference type="PANTHER" id="PTHR21499">
    <property type="entry name" value="ASPARTATE KINASE"/>
    <property type="match status" value="1"/>
</dbReference>
<gene>
    <name evidence="18" type="ORF">B2M23_10340</name>
</gene>
<feature type="binding site" evidence="14">
    <location>
        <position position="47"/>
    </location>
    <ligand>
        <name>substrate</name>
    </ligand>
</feature>
<dbReference type="InterPro" id="IPR054352">
    <property type="entry name" value="ACT_Aspartokinase"/>
</dbReference>
<feature type="binding site" evidence="14">
    <location>
        <begin position="172"/>
        <end position="173"/>
    </location>
    <ligand>
        <name>ATP</name>
        <dbReference type="ChEBI" id="CHEBI:30616"/>
    </ligand>
</feature>
<feature type="binding site" evidence="14">
    <location>
        <begin position="7"/>
        <end position="10"/>
    </location>
    <ligand>
        <name>ATP</name>
        <dbReference type="ChEBI" id="CHEBI:30616"/>
    </ligand>
</feature>
<evidence type="ECO:0000256" key="15">
    <source>
        <dbReference type="RuleBase" id="RU003448"/>
    </source>
</evidence>
<reference evidence="19" key="1">
    <citation type="journal article" date="2017" name="Sci. Rep.">
        <title>Determination of the Genome and Primary Transcriptome of Syngas Fermenting Eubacterium limosum ATCC 8486.</title>
        <authorList>
            <person name="Song Y."/>
            <person name="Shin J."/>
            <person name="Jeong Y."/>
            <person name="Jin S."/>
            <person name="Lee J.K."/>
            <person name="Kim D.R."/>
            <person name="Kim S.C."/>
            <person name="Cho S."/>
            <person name="Cho B.K."/>
        </authorList>
    </citation>
    <scope>NUCLEOTIDE SEQUENCE [LARGE SCALE GENOMIC DNA]</scope>
    <source>
        <strain evidence="19">ATCC 8486</strain>
    </source>
</reference>
<evidence type="ECO:0000256" key="8">
    <source>
        <dbReference type="ARBA" id="ARBA00022741"/>
    </source>
</evidence>
<evidence type="ECO:0000256" key="13">
    <source>
        <dbReference type="ARBA" id="ARBA00047872"/>
    </source>
</evidence>
<dbReference type="GO" id="GO:0005524">
    <property type="term" value="F:ATP binding"/>
    <property type="evidence" value="ECO:0007669"/>
    <property type="project" value="UniProtKB-KW"/>
</dbReference>
<dbReference type="InterPro" id="IPR001048">
    <property type="entry name" value="Asp/Glu/Uridylate_kinase"/>
</dbReference>
<dbReference type="AlphaFoldDB" id="A0AAC9QU20"/>
<dbReference type="CDD" id="cd04891">
    <property type="entry name" value="ACT_AK-LysC-DapG-like_1"/>
    <property type="match status" value="1"/>
</dbReference>
<dbReference type="GO" id="GO:0004072">
    <property type="term" value="F:aspartate kinase activity"/>
    <property type="evidence" value="ECO:0007669"/>
    <property type="project" value="UniProtKB-EC"/>
</dbReference>
<evidence type="ECO:0000256" key="3">
    <source>
        <dbReference type="ARBA" id="ARBA00004986"/>
    </source>
</evidence>
<comment type="pathway">
    <text evidence="4 16">Amino-acid biosynthesis; L-threonine biosynthesis; L-threonine from L-aspartate: step 1/5.</text>
</comment>
<dbReference type="InterPro" id="IPR041740">
    <property type="entry name" value="AKii-LysC-BS"/>
</dbReference>
<comment type="pathway">
    <text evidence="2 16">Amino-acid biosynthesis; L-lysine biosynthesis via DAP pathway; (S)-tetrahydrodipicolinate from L-aspartate: step 1/4.</text>
</comment>
<dbReference type="Gene3D" id="3.40.1160.10">
    <property type="entry name" value="Acetylglutamate kinase-like"/>
    <property type="match status" value="1"/>
</dbReference>
<dbReference type="NCBIfam" id="NF005155">
    <property type="entry name" value="PRK06635.1-4"/>
    <property type="match status" value="1"/>
</dbReference>
<dbReference type="GO" id="GO:0019877">
    <property type="term" value="P:diaminopimelate biosynthetic process"/>
    <property type="evidence" value="ECO:0007669"/>
    <property type="project" value="UniProtKB-KW"/>
</dbReference>
<dbReference type="PROSITE" id="PS00324">
    <property type="entry name" value="ASPARTOKINASE"/>
    <property type="match status" value="1"/>
</dbReference>
<dbReference type="KEGG" id="elim:B2M23_10340"/>